<accession>A0A0M3JLX9</accession>
<protein>
    <submittedName>
        <fullName evidence="2 4">Uncharacterized protein</fullName>
    </submittedName>
</protein>
<dbReference type="Proteomes" id="UP000267096">
    <property type="component" value="Unassembled WGS sequence"/>
</dbReference>
<evidence type="ECO:0000256" key="1">
    <source>
        <dbReference type="SAM" id="MobiDB-lite"/>
    </source>
</evidence>
<feature type="region of interest" description="Disordered" evidence="1">
    <location>
        <begin position="103"/>
        <end position="123"/>
    </location>
</feature>
<dbReference type="AlphaFoldDB" id="A0A0M3JLX9"/>
<gene>
    <name evidence="2" type="ORF">ASIM_LOCUS8409</name>
</gene>
<keyword evidence="3" id="KW-1185">Reference proteome</keyword>
<name>A0A0M3JLX9_ANISI</name>
<evidence type="ECO:0000313" key="4">
    <source>
        <dbReference type="WBParaSite" id="ASIM_0000866001-mRNA-1"/>
    </source>
</evidence>
<reference evidence="4" key="1">
    <citation type="submission" date="2017-02" db="UniProtKB">
        <authorList>
            <consortium name="WormBaseParasite"/>
        </authorList>
    </citation>
    <scope>IDENTIFICATION</scope>
</reference>
<evidence type="ECO:0000313" key="2">
    <source>
        <dbReference type="EMBL" id="VDK31695.1"/>
    </source>
</evidence>
<organism evidence="4">
    <name type="scientific">Anisakis simplex</name>
    <name type="common">Herring worm</name>
    <dbReference type="NCBI Taxonomy" id="6269"/>
    <lineage>
        <taxon>Eukaryota</taxon>
        <taxon>Metazoa</taxon>
        <taxon>Ecdysozoa</taxon>
        <taxon>Nematoda</taxon>
        <taxon>Chromadorea</taxon>
        <taxon>Rhabditida</taxon>
        <taxon>Spirurina</taxon>
        <taxon>Ascaridomorpha</taxon>
        <taxon>Ascaridoidea</taxon>
        <taxon>Anisakidae</taxon>
        <taxon>Anisakis</taxon>
        <taxon>Anisakis simplex complex</taxon>
    </lineage>
</organism>
<dbReference type="EMBL" id="UYRR01022693">
    <property type="protein sequence ID" value="VDK31695.1"/>
    <property type="molecule type" value="Genomic_DNA"/>
</dbReference>
<evidence type="ECO:0000313" key="3">
    <source>
        <dbReference type="Proteomes" id="UP000267096"/>
    </source>
</evidence>
<reference evidence="2 3" key="2">
    <citation type="submission" date="2018-11" db="EMBL/GenBank/DDBJ databases">
        <authorList>
            <consortium name="Pathogen Informatics"/>
        </authorList>
    </citation>
    <scope>NUCLEOTIDE SEQUENCE [LARGE SCALE GENOMIC DNA]</scope>
</reference>
<proteinExistence type="predicted"/>
<sequence>MPENELVCKQLRPLSMNYADCYRAIAKRNSQNWPYFESPANTFSIWPHYSIKTIRANNSAQKSVYAFFTKQSNLNHMSNDSRQSSSTHLIVVCITDSSRSRKKLAREHGRMQPICSVDHQTRT</sequence>
<dbReference type="WBParaSite" id="ASIM_0000866001-mRNA-1">
    <property type="protein sequence ID" value="ASIM_0000866001-mRNA-1"/>
    <property type="gene ID" value="ASIM_0000866001"/>
</dbReference>